<sequence length="199" mass="21471">MPADEPGAAATQMQQKPHWVVRYPLGSVDAIRSMGTVTAPVLAGFALATLALLATGDEPPRFAGLAMVAFAVGAILFVFCLQFTTIALQYSATPTDRLAWLGDDATDPEVVARAHDVQRLDHRLQGRYMVRAKLTYDLGVLGHLAGLLALVAPVDLYSWRSVGFAVVAVGFALELVWIVGGWLGWRPRWLLPGYRDVGG</sequence>
<comment type="caution">
    <text evidence="2">The sequence shown here is derived from an EMBL/GenBank/DDBJ whole genome shotgun (WGS) entry which is preliminary data.</text>
</comment>
<keyword evidence="1" id="KW-0472">Membrane</keyword>
<keyword evidence="1" id="KW-0812">Transmembrane</keyword>
<gene>
    <name evidence="2" type="ORF">Cch02nite_55560</name>
</gene>
<evidence type="ECO:0000313" key="3">
    <source>
        <dbReference type="Proteomes" id="UP000619293"/>
    </source>
</evidence>
<feature type="transmembrane region" description="Helical" evidence="1">
    <location>
        <begin position="164"/>
        <end position="185"/>
    </location>
</feature>
<dbReference type="EMBL" id="BONG01000041">
    <property type="protein sequence ID" value="GIF92112.1"/>
    <property type="molecule type" value="Genomic_DNA"/>
</dbReference>
<dbReference type="Proteomes" id="UP000619293">
    <property type="component" value="Unassembled WGS sequence"/>
</dbReference>
<keyword evidence="1" id="KW-1133">Transmembrane helix</keyword>
<evidence type="ECO:0000256" key="1">
    <source>
        <dbReference type="SAM" id="Phobius"/>
    </source>
</evidence>
<feature type="transmembrane region" description="Helical" evidence="1">
    <location>
        <begin position="62"/>
        <end position="88"/>
    </location>
</feature>
<evidence type="ECO:0000313" key="2">
    <source>
        <dbReference type="EMBL" id="GIF92112.1"/>
    </source>
</evidence>
<feature type="transmembrane region" description="Helical" evidence="1">
    <location>
        <begin position="37"/>
        <end position="56"/>
    </location>
</feature>
<keyword evidence="3" id="KW-1185">Reference proteome</keyword>
<protein>
    <submittedName>
        <fullName evidence="2">Uncharacterized protein</fullName>
    </submittedName>
</protein>
<organism evidence="2 3">
    <name type="scientific">Catellatospora chokoriensis</name>
    <dbReference type="NCBI Taxonomy" id="310353"/>
    <lineage>
        <taxon>Bacteria</taxon>
        <taxon>Bacillati</taxon>
        <taxon>Actinomycetota</taxon>
        <taxon>Actinomycetes</taxon>
        <taxon>Micromonosporales</taxon>
        <taxon>Micromonosporaceae</taxon>
        <taxon>Catellatospora</taxon>
    </lineage>
</organism>
<reference evidence="2 3" key="1">
    <citation type="submission" date="2021-01" db="EMBL/GenBank/DDBJ databases">
        <title>Whole genome shotgun sequence of Catellatospora chokoriensis NBRC 107358.</title>
        <authorList>
            <person name="Komaki H."/>
            <person name="Tamura T."/>
        </authorList>
    </citation>
    <scope>NUCLEOTIDE SEQUENCE [LARGE SCALE GENOMIC DNA]</scope>
    <source>
        <strain evidence="2 3">NBRC 107358</strain>
    </source>
</reference>
<feature type="transmembrane region" description="Helical" evidence="1">
    <location>
        <begin position="134"/>
        <end position="152"/>
    </location>
</feature>
<accession>A0A8J3NTJ6</accession>
<name>A0A8J3NTJ6_9ACTN</name>
<proteinExistence type="predicted"/>
<dbReference type="RefSeq" id="WP_191841877.1">
    <property type="nucleotide sequence ID" value="NZ_BAAALB010000016.1"/>
</dbReference>
<dbReference type="AlphaFoldDB" id="A0A8J3NTJ6"/>